<dbReference type="AlphaFoldDB" id="A0A239JX56"/>
<organism evidence="2 3">
    <name type="scientific">Edaphosphingomonas laterariae</name>
    <dbReference type="NCBI Taxonomy" id="861865"/>
    <lineage>
        <taxon>Bacteria</taxon>
        <taxon>Pseudomonadati</taxon>
        <taxon>Pseudomonadota</taxon>
        <taxon>Alphaproteobacteria</taxon>
        <taxon>Sphingomonadales</taxon>
        <taxon>Rhizorhabdaceae</taxon>
        <taxon>Edaphosphingomonas</taxon>
    </lineage>
</organism>
<gene>
    <name evidence="2" type="ORF">SAMN06295912_1419</name>
</gene>
<evidence type="ECO:0000313" key="2">
    <source>
        <dbReference type="EMBL" id="SNT10259.1"/>
    </source>
</evidence>
<proteinExistence type="predicted"/>
<dbReference type="InterPro" id="IPR024535">
    <property type="entry name" value="RHGA/B-epi-like_pectate_lyase"/>
</dbReference>
<evidence type="ECO:0000259" key="1">
    <source>
        <dbReference type="Pfam" id="PF12708"/>
    </source>
</evidence>
<dbReference type="EMBL" id="FZOS01000041">
    <property type="protein sequence ID" value="SNT10259.1"/>
    <property type="molecule type" value="Genomic_DNA"/>
</dbReference>
<dbReference type="GO" id="GO:0016829">
    <property type="term" value="F:lyase activity"/>
    <property type="evidence" value="ECO:0007669"/>
    <property type="project" value="UniProtKB-KW"/>
</dbReference>
<dbReference type="InterPro" id="IPR006311">
    <property type="entry name" value="TAT_signal"/>
</dbReference>
<sequence>MDDPLFGRNATARTGSEWTRRHLFGSVAPVLAATAAVAAPAARAEPVARTARAVNVVDFGAKGDGRANDTPAFRAALAAAQIVMIPVGRFRIDGPLVLADGQSLRGMGRSGWEPYAGQGAPASAPKTEIIFDGGLAIDVRNTNNVAIAGIALLARHGRQSAWAHEPGFQRGTAGINITGSLQFEATDISFHGIEAAVIGSADGGRTAQMPHIGTWSAHDCGAVFRFVSNDRSLVPVRDAWIEGCVAAVHCGRIAEIKNCDGIRIENVRFFQCLDNSICIEGTPFVSISSATMFETGGETIVLRDCQSVTIAGSQLVRAGFYRKPPLMQKSAILIENCVDVSFEGVVERPVGRAFSIRDCQNITINAAISTPFWSTGSLGSNDGAIFVERSAAIVIHASFGGMDYWIAVWADAESALTINGRIATEGRAGVVRCVQLQSPPLGHVTRLAAEVHVPANGSVILDTLRVLVPAGKSLVSRSVELTAQGLVFQADEQRWRPEQASEPGGGGLSLERHLLYRNGGKSANYASVPIGVYNPSAQRVMVPAGHEIRMSLAIE</sequence>
<keyword evidence="2" id="KW-0456">Lyase</keyword>
<name>A0A239JX56_9SPHN</name>
<keyword evidence="3" id="KW-1185">Reference proteome</keyword>
<dbReference type="InterPro" id="IPR011050">
    <property type="entry name" value="Pectin_lyase_fold/virulence"/>
</dbReference>
<dbReference type="SUPFAM" id="SSF51126">
    <property type="entry name" value="Pectin lyase-like"/>
    <property type="match status" value="1"/>
</dbReference>
<feature type="domain" description="Rhamnogalacturonase A/B/Epimerase-like pectate lyase" evidence="1">
    <location>
        <begin position="54"/>
        <end position="108"/>
    </location>
</feature>
<dbReference type="InterPro" id="IPR012334">
    <property type="entry name" value="Pectin_lyas_fold"/>
</dbReference>
<dbReference type="Gene3D" id="2.160.20.10">
    <property type="entry name" value="Single-stranded right-handed beta-helix, Pectin lyase-like"/>
    <property type="match status" value="1"/>
</dbReference>
<dbReference type="RefSeq" id="WP_089221156.1">
    <property type="nucleotide sequence ID" value="NZ_FZOS01000041.1"/>
</dbReference>
<dbReference type="Pfam" id="PF12708">
    <property type="entry name" value="Pect-lyase_RHGA_epim"/>
    <property type="match status" value="1"/>
</dbReference>
<accession>A0A239JX56</accession>
<dbReference type="PROSITE" id="PS51318">
    <property type="entry name" value="TAT"/>
    <property type="match status" value="1"/>
</dbReference>
<protein>
    <submittedName>
        <fullName evidence="2">Pectate lyase superfamily protein</fullName>
    </submittedName>
</protein>
<evidence type="ECO:0000313" key="3">
    <source>
        <dbReference type="Proteomes" id="UP000198281"/>
    </source>
</evidence>
<dbReference type="Proteomes" id="UP000198281">
    <property type="component" value="Unassembled WGS sequence"/>
</dbReference>
<reference evidence="3" key="1">
    <citation type="submission" date="2017-06" db="EMBL/GenBank/DDBJ databases">
        <authorList>
            <person name="Varghese N."/>
            <person name="Submissions S."/>
        </authorList>
    </citation>
    <scope>NUCLEOTIDE SEQUENCE [LARGE SCALE GENOMIC DNA]</scope>
    <source>
        <strain evidence="3">LNB2</strain>
    </source>
</reference>